<dbReference type="SUPFAM" id="SSF52540">
    <property type="entry name" value="P-loop containing nucleoside triphosphate hydrolases"/>
    <property type="match status" value="1"/>
</dbReference>
<dbReference type="PROSITE" id="PS00211">
    <property type="entry name" value="ABC_TRANSPORTER_1"/>
    <property type="match status" value="1"/>
</dbReference>
<evidence type="ECO:0000313" key="8">
    <source>
        <dbReference type="Proteomes" id="UP000781958"/>
    </source>
</evidence>
<evidence type="ECO:0000256" key="1">
    <source>
        <dbReference type="ARBA" id="ARBA00005417"/>
    </source>
</evidence>
<reference evidence="7 8" key="1">
    <citation type="submission" date="2021-03" db="EMBL/GenBank/DDBJ databases">
        <title>Genomic Encyclopedia of Type Strains, Phase III (KMG-III): the genomes of soil and plant-associated and newly described type strains.</title>
        <authorList>
            <person name="Whitman W."/>
        </authorList>
    </citation>
    <scope>NUCLEOTIDE SEQUENCE [LARGE SCALE GENOMIC DNA]</scope>
    <source>
        <strain evidence="7 8">IMMIB AFH-6</strain>
    </source>
</reference>
<dbReference type="Proteomes" id="UP000781958">
    <property type="component" value="Unassembled WGS sequence"/>
</dbReference>
<evidence type="ECO:0000256" key="3">
    <source>
        <dbReference type="ARBA" id="ARBA00022458"/>
    </source>
</evidence>
<evidence type="ECO:0000313" key="7">
    <source>
        <dbReference type="EMBL" id="MBP2292303.1"/>
    </source>
</evidence>
<evidence type="ECO:0000259" key="6">
    <source>
        <dbReference type="PROSITE" id="PS50893"/>
    </source>
</evidence>
<gene>
    <name evidence="7" type="ORF">J2851_002073</name>
</gene>
<keyword evidence="8" id="KW-1185">Reference proteome</keyword>
<dbReference type="InterPro" id="IPR050763">
    <property type="entry name" value="ABC_transporter_ATP-binding"/>
</dbReference>
<dbReference type="Gene3D" id="3.40.50.300">
    <property type="entry name" value="P-loop containing nucleotide triphosphate hydrolases"/>
    <property type="match status" value="1"/>
</dbReference>
<feature type="domain" description="ABC transporter" evidence="6">
    <location>
        <begin position="1"/>
        <end position="203"/>
    </location>
</feature>
<comment type="similarity">
    <text evidence="1">Belongs to the ABC transporter superfamily.</text>
</comment>
<sequence>MTGLLGGNGAGKTTTISMLLGLLLPTAGRIEVLGVDMVRHRHAVLPRMNFSSPYVELPHRLTVRENLTVYGHLYGLSGVKRRVEELAEHLDLTRFLERPSGGLSAGQKTRVALAKALLNRPEVLLLDEPTASLDPDTADWIRTYLERYRQETGATVLLASHNMLEVDRLCDEVLMMRQGRIVDRGTPAALLARYGRGSLEEVFLDIARARTAGEATDREPADAAE</sequence>
<keyword evidence="4" id="KW-0547">Nucleotide-binding</keyword>
<keyword evidence="3" id="KW-0536">Nodulation</keyword>
<dbReference type="Pfam" id="PF00005">
    <property type="entry name" value="ABC_tran"/>
    <property type="match status" value="1"/>
</dbReference>
<accession>A0ABS4SIB5</accession>
<dbReference type="InterPro" id="IPR003439">
    <property type="entry name" value="ABC_transporter-like_ATP-bd"/>
</dbReference>
<comment type="caution">
    <text evidence="7">The sequence shown here is derived from an EMBL/GenBank/DDBJ whole genome shotgun (WGS) entry which is preliminary data.</text>
</comment>
<name>A0ABS4SIB5_9PROT</name>
<dbReference type="InterPro" id="IPR003593">
    <property type="entry name" value="AAA+_ATPase"/>
</dbReference>
<dbReference type="PROSITE" id="PS50893">
    <property type="entry name" value="ABC_TRANSPORTER_2"/>
    <property type="match status" value="1"/>
</dbReference>
<proteinExistence type="inferred from homology"/>
<keyword evidence="2" id="KW-0813">Transport</keyword>
<dbReference type="GO" id="GO:0005524">
    <property type="term" value="F:ATP binding"/>
    <property type="evidence" value="ECO:0007669"/>
    <property type="project" value="UniProtKB-KW"/>
</dbReference>
<dbReference type="SMART" id="SM00382">
    <property type="entry name" value="AAA"/>
    <property type="match status" value="1"/>
</dbReference>
<evidence type="ECO:0000256" key="2">
    <source>
        <dbReference type="ARBA" id="ARBA00022448"/>
    </source>
</evidence>
<organism evidence="7 8">
    <name type="scientific">Azospirillum rugosum</name>
    <dbReference type="NCBI Taxonomy" id="416170"/>
    <lineage>
        <taxon>Bacteria</taxon>
        <taxon>Pseudomonadati</taxon>
        <taxon>Pseudomonadota</taxon>
        <taxon>Alphaproteobacteria</taxon>
        <taxon>Rhodospirillales</taxon>
        <taxon>Azospirillaceae</taxon>
        <taxon>Azospirillum</taxon>
    </lineage>
</organism>
<keyword evidence="5 7" id="KW-0067">ATP-binding</keyword>
<dbReference type="InterPro" id="IPR027417">
    <property type="entry name" value="P-loop_NTPase"/>
</dbReference>
<dbReference type="PANTHER" id="PTHR42711">
    <property type="entry name" value="ABC TRANSPORTER ATP-BINDING PROTEIN"/>
    <property type="match status" value="1"/>
</dbReference>
<evidence type="ECO:0000256" key="5">
    <source>
        <dbReference type="ARBA" id="ARBA00022840"/>
    </source>
</evidence>
<protein>
    <submittedName>
        <fullName evidence="7">ABC-2 type transport system ATP-binding protein</fullName>
    </submittedName>
</protein>
<dbReference type="PANTHER" id="PTHR42711:SF5">
    <property type="entry name" value="ABC TRANSPORTER ATP-BINDING PROTEIN NATA"/>
    <property type="match status" value="1"/>
</dbReference>
<dbReference type="InterPro" id="IPR017871">
    <property type="entry name" value="ABC_transporter-like_CS"/>
</dbReference>
<dbReference type="EMBL" id="JAGINP010000006">
    <property type="protein sequence ID" value="MBP2292303.1"/>
    <property type="molecule type" value="Genomic_DNA"/>
</dbReference>
<evidence type="ECO:0000256" key="4">
    <source>
        <dbReference type="ARBA" id="ARBA00022741"/>
    </source>
</evidence>